<organism evidence="2 3">
    <name type="scientific">Bacillus timonensis</name>
    <dbReference type="NCBI Taxonomy" id="1033734"/>
    <lineage>
        <taxon>Bacteria</taxon>
        <taxon>Bacillati</taxon>
        <taxon>Bacillota</taxon>
        <taxon>Bacilli</taxon>
        <taxon>Bacillales</taxon>
        <taxon>Bacillaceae</taxon>
        <taxon>Bacillus</taxon>
    </lineage>
</organism>
<dbReference type="Gene3D" id="3.40.50.300">
    <property type="entry name" value="P-loop containing nucleotide triphosphate hydrolases"/>
    <property type="match status" value="1"/>
</dbReference>
<dbReference type="InterPro" id="IPR027417">
    <property type="entry name" value="P-loop_NTPase"/>
</dbReference>
<feature type="domain" description="AAA+ ATPase" evidence="1">
    <location>
        <begin position="677"/>
        <end position="849"/>
    </location>
</feature>
<dbReference type="GO" id="GO:0005524">
    <property type="term" value="F:ATP binding"/>
    <property type="evidence" value="ECO:0007669"/>
    <property type="project" value="InterPro"/>
</dbReference>
<dbReference type="InterPro" id="IPR052934">
    <property type="entry name" value="Methyl-DNA_Rec/Restrict_Enz"/>
</dbReference>
<dbReference type="GO" id="GO:0016887">
    <property type="term" value="F:ATP hydrolysis activity"/>
    <property type="evidence" value="ECO:0007669"/>
    <property type="project" value="InterPro"/>
</dbReference>
<dbReference type="OrthoDB" id="9781481at2"/>
<dbReference type="AlphaFoldDB" id="A0A4S3PNS0"/>
<evidence type="ECO:0000313" key="2">
    <source>
        <dbReference type="EMBL" id="THE10332.1"/>
    </source>
</evidence>
<dbReference type="InterPro" id="IPR003593">
    <property type="entry name" value="AAA+_ATPase"/>
</dbReference>
<dbReference type="PANTHER" id="PTHR37291:SF1">
    <property type="entry name" value="TYPE IV METHYL-DIRECTED RESTRICTION ENZYME ECOKMCRB SUBUNIT"/>
    <property type="match status" value="1"/>
</dbReference>
<proteinExistence type="predicted"/>
<accession>A0A4S3PNS0</accession>
<sequence>MRREETKMQFTKVKQVIDNSEYITIAFNRFLRFKRTDKYDETYKYEILSELNTVFAETSINEETIVEITKKLQSSNPQSGSFVHWSNTADLVDYATARPTEVAELFVQLFTDEVAPLSERIKTFYEKGKEYKSQLKLGAPLFGYLLAAYDSQKYPLYKEEVFKEIKRIFGIDKKLGSISENYAYYYQLCLSAQEVLASKGHYVHMLDIQDFFFCLTQYDELMVESAVSYIHSVAKKMKAFSDHDVDFLEAIKLLPEDKLKERREFYRNFEKVNKIRFLLLEQYIEEKRLDIEDLEKYKSQVKDEYEKNILHTWNNFSILFQIYYQSIKDIVTYQLITIHRAIRNIDEFKGIDFTKDKVIFDFNGSRNLGGTGCWMAVFPEKMENHKVAAQFFLEIDENGVDYGLHFGSSHPKRGMRDIESISDIEDEFTYEKMKQKFLEVADEFIEGNRITLDAVEETDLPEQDNLHSSLSQIFDSVSQAEQAFDVAQKLLNKLDIYEAGDERIAVTLTSKQKFHIDFCNWLLVGFYRDNENKLMTVVTLIEDEVSDTSYKRQLFTQKEHETQIALTYLPFEDFIESEHLQSILDRTVTIIRDRFATYLRSPFRKYNVPSLEQAIFDKNVRSKVFKNGVHQAPKIQIQNQEYVEIPTVEFDQDIEVHNLHFEEKQLILRQVKTALKNGKHIIFTGPPGTGKSKLAKEICHSLDVSPKLVTATSEWSTYETIGGYRPNSDGTLSFHPGIFLDCFKDEKTNAPINKWLIIDEMNRADIDKAFGALFSALTGDPVTLNFQSQSGNPVLLRPQGDDETVVPNDYEYIIPNDWRLIGTINTMDKASLYEMSYAFMRRFAFIPIGVPKDITVNLVNEYLDKWSIVEYDFSETLTFIWKQINHYRKIGPAIIEDIAKYTVEDGDFTSAIILYVLPQFEGLMDSDIRGFIEKLSPIQEINTQQLLSFAEDFFYL</sequence>
<comment type="caution">
    <text evidence="2">The sequence shown here is derived from an EMBL/GenBank/DDBJ whole genome shotgun (WGS) entry which is preliminary data.</text>
</comment>
<dbReference type="EMBL" id="SLUB01000049">
    <property type="protein sequence ID" value="THE10332.1"/>
    <property type="molecule type" value="Genomic_DNA"/>
</dbReference>
<dbReference type="SUPFAM" id="SSF52540">
    <property type="entry name" value="P-loop containing nucleoside triphosphate hydrolases"/>
    <property type="match status" value="1"/>
</dbReference>
<keyword evidence="3" id="KW-1185">Reference proteome</keyword>
<evidence type="ECO:0000313" key="3">
    <source>
        <dbReference type="Proteomes" id="UP000306477"/>
    </source>
</evidence>
<reference evidence="2 3" key="1">
    <citation type="journal article" date="2019" name="Indoor Air">
        <title>Impacts of indoor surface finishes on bacterial viability.</title>
        <authorList>
            <person name="Hu J."/>
            <person name="Maamar S.B."/>
            <person name="Glawe A.J."/>
            <person name="Gottel N."/>
            <person name="Gilbert J.A."/>
            <person name="Hartmann E.M."/>
        </authorList>
    </citation>
    <scope>NUCLEOTIDE SEQUENCE [LARGE SCALE GENOMIC DNA]</scope>
    <source>
        <strain evidence="2 3">AF060A6</strain>
    </source>
</reference>
<dbReference type="InterPro" id="IPR011704">
    <property type="entry name" value="ATPase_dyneun-rel_AAA"/>
</dbReference>
<protein>
    <recommendedName>
        <fullName evidence="1">AAA+ ATPase domain-containing protein</fullName>
    </recommendedName>
</protein>
<dbReference type="Pfam" id="PF07728">
    <property type="entry name" value="AAA_5"/>
    <property type="match status" value="1"/>
</dbReference>
<evidence type="ECO:0000259" key="1">
    <source>
        <dbReference type="SMART" id="SM00382"/>
    </source>
</evidence>
<dbReference type="SMART" id="SM00382">
    <property type="entry name" value="AAA"/>
    <property type="match status" value="1"/>
</dbReference>
<name>A0A4S3PNS0_9BACI</name>
<gene>
    <name evidence="2" type="ORF">E1I69_19145</name>
</gene>
<dbReference type="Proteomes" id="UP000306477">
    <property type="component" value="Unassembled WGS sequence"/>
</dbReference>
<dbReference type="PANTHER" id="PTHR37291">
    <property type="entry name" value="5-METHYLCYTOSINE-SPECIFIC RESTRICTION ENZYME B"/>
    <property type="match status" value="1"/>
</dbReference>